<dbReference type="InterPro" id="IPR038752">
    <property type="entry name" value="IQCH"/>
</dbReference>
<keyword evidence="4" id="KW-1185">Reference proteome</keyword>
<dbReference type="GO" id="GO:0046872">
    <property type="term" value="F:metal ion binding"/>
    <property type="evidence" value="ECO:0007669"/>
    <property type="project" value="InterPro"/>
</dbReference>
<dbReference type="AlphaFoldDB" id="A0A919FIZ6"/>
<protein>
    <recommendedName>
        <fullName evidence="2">ATP-grasp domain-containing protein</fullName>
    </recommendedName>
</protein>
<reference evidence="3" key="2">
    <citation type="submission" date="2020-09" db="EMBL/GenBank/DDBJ databases">
        <authorList>
            <person name="Sun Q."/>
            <person name="Zhou Y."/>
        </authorList>
    </citation>
    <scope>NUCLEOTIDE SEQUENCE</scope>
    <source>
        <strain evidence="3">CGMCC 4.7398</strain>
    </source>
</reference>
<dbReference type="EMBL" id="BNAS01000001">
    <property type="protein sequence ID" value="GHH66161.1"/>
    <property type="molecule type" value="Genomic_DNA"/>
</dbReference>
<dbReference type="Proteomes" id="UP000627369">
    <property type="component" value="Unassembled WGS sequence"/>
</dbReference>
<dbReference type="PROSITE" id="PS50975">
    <property type="entry name" value="ATP_GRASP"/>
    <property type="match status" value="1"/>
</dbReference>
<gene>
    <name evidence="3" type="ORF">GCM10017772_05600</name>
</gene>
<comment type="caution">
    <text evidence="3">The sequence shown here is derived from an EMBL/GenBank/DDBJ whole genome shotgun (WGS) entry which is preliminary data.</text>
</comment>
<feature type="domain" description="ATP-grasp" evidence="2">
    <location>
        <begin position="176"/>
        <end position="388"/>
    </location>
</feature>
<organism evidence="3 4">
    <name type="scientific">Promicromonospora soli</name>
    <dbReference type="NCBI Taxonomy" id="2035533"/>
    <lineage>
        <taxon>Bacteria</taxon>
        <taxon>Bacillati</taxon>
        <taxon>Actinomycetota</taxon>
        <taxon>Actinomycetes</taxon>
        <taxon>Micrococcales</taxon>
        <taxon>Promicromonosporaceae</taxon>
        <taxon>Promicromonospora</taxon>
    </lineage>
</organism>
<dbReference type="GO" id="GO:0005524">
    <property type="term" value="F:ATP binding"/>
    <property type="evidence" value="ECO:0007669"/>
    <property type="project" value="UniProtKB-UniRule"/>
</dbReference>
<evidence type="ECO:0000259" key="2">
    <source>
        <dbReference type="PROSITE" id="PS50975"/>
    </source>
</evidence>
<reference evidence="3" key="1">
    <citation type="journal article" date="2014" name="Int. J. Syst. Evol. Microbiol.">
        <title>Complete genome sequence of Corynebacterium casei LMG S-19264T (=DSM 44701T), isolated from a smear-ripened cheese.</title>
        <authorList>
            <consortium name="US DOE Joint Genome Institute (JGI-PGF)"/>
            <person name="Walter F."/>
            <person name="Albersmeier A."/>
            <person name="Kalinowski J."/>
            <person name="Ruckert C."/>
        </authorList>
    </citation>
    <scope>NUCLEOTIDE SEQUENCE</scope>
    <source>
        <strain evidence="3">CGMCC 4.7398</strain>
    </source>
</reference>
<evidence type="ECO:0000313" key="4">
    <source>
        <dbReference type="Proteomes" id="UP000627369"/>
    </source>
</evidence>
<dbReference type="InterPro" id="IPR041356">
    <property type="entry name" value="PGM1_C"/>
</dbReference>
<dbReference type="PANTHER" id="PTHR14465:SF0">
    <property type="entry name" value="IQ DOMAIN-CONTAINING PROTEIN H"/>
    <property type="match status" value="1"/>
</dbReference>
<sequence>MGAFNSQARLARARSANQPRSRVPHTVVVLPSYSVESSLLAEYGQRIPALEHRQLLTMLMLPQVPESEMIFVTAKRPTERVLEYYLSFVPADRRHDTRARIRLLEVPDPTPRSITSKLLDRPDLMERIRTMTSGRLAYIEPWNVTHLEMEVARRLGLPLNGTEPSLWPLGFKSNGRRLMRSAGVPLPLGQEDVRSVADVLAAAEAIRRQHAGAAGVVIKLDNSGTGHGNRVVRFTGSPTAAELRAAVESLEPWYLSDLAGGAVVEELVTGHQFSSPSVQVDIAPVRRVEVISTHEQLLGGAGGQVYLGCRFPANPDYRNHLTSYGEAVGELLADQGAMGRFCVDFAATRSPSSGWQLHGLEINLRKTGTSHPLSLLHNLVPGHYDAETGSWSAEDGSERCYRSTDNVVDPAWRGRPADDVINAVRSAGLEFDPRSGIGAILHSFIGLDIDGRIGLTTIGRSPGHAEQLHQAAVAAIETPASRHVPSA</sequence>
<dbReference type="Pfam" id="PF18105">
    <property type="entry name" value="PGM1_C"/>
    <property type="match status" value="1"/>
</dbReference>
<keyword evidence="1" id="KW-0067">ATP-binding</keyword>
<dbReference type="SUPFAM" id="SSF56059">
    <property type="entry name" value="Glutathione synthetase ATP-binding domain-like"/>
    <property type="match status" value="1"/>
</dbReference>
<name>A0A919FIZ6_9MICO</name>
<proteinExistence type="predicted"/>
<keyword evidence="1" id="KW-0547">Nucleotide-binding</keyword>
<accession>A0A919FIZ6</accession>
<dbReference type="InterPro" id="IPR011761">
    <property type="entry name" value="ATP-grasp"/>
</dbReference>
<dbReference type="PANTHER" id="PTHR14465">
    <property type="entry name" value="IQ DOMAIN-CONTAINING PROTEIN H"/>
    <property type="match status" value="1"/>
</dbReference>
<evidence type="ECO:0000256" key="1">
    <source>
        <dbReference type="PROSITE-ProRule" id="PRU00409"/>
    </source>
</evidence>
<evidence type="ECO:0000313" key="3">
    <source>
        <dbReference type="EMBL" id="GHH66161.1"/>
    </source>
</evidence>